<gene>
    <name evidence="3" type="ORF">GWR21_24030</name>
</gene>
<dbReference type="GO" id="GO:0030288">
    <property type="term" value="C:outer membrane-bounded periplasmic space"/>
    <property type="evidence" value="ECO:0007669"/>
    <property type="project" value="TreeGrafter"/>
</dbReference>
<organism evidence="3 4">
    <name type="scientific">Chitinophaga agri</name>
    <dbReference type="NCBI Taxonomy" id="2703787"/>
    <lineage>
        <taxon>Bacteria</taxon>
        <taxon>Pseudomonadati</taxon>
        <taxon>Bacteroidota</taxon>
        <taxon>Chitinophagia</taxon>
        <taxon>Chitinophagales</taxon>
        <taxon>Chitinophagaceae</taxon>
        <taxon>Chitinophaga</taxon>
    </lineage>
</organism>
<dbReference type="Proteomes" id="UP000476411">
    <property type="component" value="Chromosome"/>
</dbReference>
<name>A0A6B9ZJE4_9BACT</name>
<feature type="domain" description="Peptidase S41 N-terminal" evidence="2">
    <location>
        <begin position="37"/>
        <end position="82"/>
    </location>
</feature>
<evidence type="ECO:0000259" key="1">
    <source>
        <dbReference type="Pfam" id="PF03572"/>
    </source>
</evidence>
<dbReference type="InterPro" id="IPR041613">
    <property type="entry name" value="Pept_S41_N"/>
</dbReference>
<sequence>MYRKSILALTTSLLIVSCKKDDVVQPVVPTGPVTRQEVNNWILDSMRMFYLWNNSLPSIADSQPSATAFFTGLKNKADRFSVIYRQDDATSFPKYMLTTFGISYNIVGYPQAPGGVIGVIGLVIPGSPAAALGLARGSYFTAINGTTLTTSNAAAIGQEMLSGGSAVLTLATISNNTITKGGDIILNAQHFREQPIYQQSVQTVHGKTVAYLFYNAFDDRYNQGLFNAFKQFKTSGATELVLDLRYNPGGSVTGAAMLNALIAPNIDENSIFAKYAGNNNMGQRAVSYKSALSVPESGAPIAFANLAPGRLSLQRVFILTGLQTASAAELTINTLKPYMQVVQIGQHTLGKDKAAVIISDMRSPQRIPYTLLPITYNLANAKGEGGYTNGIIPDYIIDEMGKLPLAPVGNEKDPLIAKAMAIISGGGRQQAYPEKTVLRYYDAQAEMADRNMVKLPAALR</sequence>
<evidence type="ECO:0008006" key="5">
    <source>
        <dbReference type="Google" id="ProtNLM"/>
    </source>
</evidence>
<dbReference type="SUPFAM" id="SSF52096">
    <property type="entry name" value="ClpP/crotonase"/>
    <property type="match status" value="1"/>
</dbReference>
<dbReference type="InterPro" id="IPR036034">
    <property type="entry name" value="PDZ_sf"/>
</dbReference>
<feature type="domain" description="Tail specific protease" evidence="1">
    <location>
        <begin position="209"/>
        <end position="355"/>
    </location>
</feature>
<keyword evidence="4" id="KW-1185">Reference proteome</keyword>
<dbReference type="Gene3D" id="3.30.750.170">
    <property type="match status" value="1"/>
</dbReference>
<dbReference type="PROSITE" id="PS51257">
    <property type="entry name" value="PROKAR_LIPOPROTEIN"/>
    <property type="match status" value="1"/>
</dbReference>
<dbReference type="Gene3D" id="3.90.226.10">
    <property type="entry name" value="2-enoyl-CoA Hydratase, Chain A, domain 1"/>
    <property type="match status" value="1"/>
</dbReference>
<dbReference type="Gene3D" id="2.30.42.10">
    <property type="match status" value="1"/>
</dbReference>
<dbReference type="GO" id="GO:0004175">
    <property type="term" value="F:endopeptidase activity"/>
    <property type="evidence" value="ECO:0007669"/>
    <property type="project" value="TreeGrafter"/>
</dbReference>
<accession>A0A6B9ZJE4</accession>
<dbReference type="Pfam" id="PF18294">
    <property type="entry name" value="Pept_S41_N"/>
    <property type="match status" value="1"/>
</dbReference>
<dbReference type="SUPFAM" id="SSF50156">
    <property type="entry name" value="PDZ domain-like"/>
    <property type="match status" value="1"/>
</dbReference>
<dbReference type="AlphaFoldDB" id="A0A6B9ZJE4"/>
<dbReference type="InterPro" id="IPR005151">
    <property type="entry name" value="Tail-specific_protease"/>
</dbReference>
<dbReference type="GO" id="GO:0006508">
    <property type="term" value="P:proteolysis"/>
    <property type="evidence" value="ECO:0007669"/>
    <property type="project" value="InterPro"/>
</dbReference>
<evidence type="ECO:0000313" key="3">
    <source>
        <dbReference type="EMBL" id="QHS62540.1"/>
    </source>
</evidence>
<evidence type="ECO:0000259" key="2">
    <source>
        <dbReference type="Pfam" id="PF18294"/>
    </source>
</evidence>
<dbReference type="InterPro" id="IPR029045">
    <property type="entry name" value="ClpP/crotonase-like_dom_sf"/>
</dbReference>
<dbReference type="GO" id="GO:0007165">
    <property type="term" value="P:signal transduction"/>
    <property type="evidence" value="ECO:0007669"/>
    <property type="project" value="TreeGrafter"/>
</dbReference>
<dbReference type="KEGG" id="chih:GWR21_24030"/>
<dbReference type="RefSeq" id="WP_162334174.1">
    <property type="nucleotide sequence ID" value="NZ_CP048113.1"/>
</dbReference>
<dbReference type="PANTHER" id="PTHR32060:SF30">
    <property type="entry name" value="CARBOXY-TERMINAL PROCESSING PROTEASE CTPA"/>
    <property type="match status" value="1"/>
</dbReference>
<dbReference type="PANTHER" id="PTHR32060">
    <property type="entry name" value="TAIL-SPECIFIC PROTEASE"/>
    <property type="match status" value="1"/>
</dbReference>
<dbReference type="Pfam" id="PF03572">
    <property type="entry name" value="Peptidase_S41"/>
    <property type="match status" value="1"/>
</dbReference>
<dbReference type="GO" id="GO:0008236">
    <property type="term" value="F:serine-type peptidase activity"/>
    <property type="evidence" value="ECO:0007669"/>
    <property type="project" value="InterPro"/>
</dbReference>
<evidence type="ECO:0000313" key="4">
    <source>
        <dbReference type="Proteomes" id="UP000476411"/>
    </source>
</evidence>
<protein>
    <recommendedName>
        <fullName evidence="5">Peptidase S41</fullName>
    </recommendedName>
</protein>
<dbReference type="EMBL" id="CP048113">
    <property type="protein sequence ID" value="QHS62540.1"/>
    <property type="molecule type" value="Genomic_DNA"/>
</dbReference>
<proteinExistence type="predicted"/>
<dbReference type="CDD" id="cd07561">
    <property type="entry name" value="Peptidase_S41_CPP_like"/>
    <property type="match status" value="1"/>
</dbReference>
<reference evidence="3 4" key="1">
    <citation type="submission" date="2020-01" db="EMBL/GenBank/DDBJ databases">
        <title>Complete genome sequence of Chitinophaga sp. H33E-04 isolated from quinoa roots.</title>
        <authorList>
            <person name="Weon H.-Y."/>
            <person name="Lee S.A."/>
        </authorList>
    </citation>
    <scope>NUCLEOTIDE SEQUENCE [LARGE SCALE GENOMIC DNA]</scope>
    <source>
        <strain evidence="3 4">H33E-04</strain>
    </source>
</reference>